<accession>A0ABQ9ILW8</accession>
<evidence type="ECO:0000313" key="1">
    <source>
        <dbReference type="EMBL" id="KAJ8896798.1"/>
    </source>
</evidence>
<keyword evidence="2" id="KW-1185">Reference proteome</keyword>
<reference evidence="1 2" key="1">
    <citation type="submission" date="2023-02" db="EMBL/GenBank/DDBJ databases">
        <title>LHISI_Scaffold_Assembly.</title>
        <authorList>
            <person name="Stuart O.P."/>
            <person name="Cleave R."/>
            <person name="Magrath M.J.L."/>
            <person name="Mikheyev A.S."/>
        </authorList>
    </citation>
    <scope>NUCLEOTIDE SEQUENCE [LARGE SCALE GENOMIC DNA]</scope>
    <source>
        <strain evidence="1">Daus_M_001</strain>
        <tissue evidence="1">Leg muscle</tissue>
    </source>
</reference>
<comment type="caution">
    <text evidence="1">The sequence shown here is derived from an EMBL/GenBank/DDBJ whole genome shotgun (WGS) entry which is preliminary data.</text>
</comment>
<name>A0ABQ9ILW8_9NEOP</name>
<evidence type="ECO:0000313" key="2">
    <source>
        <dbReference type="Proteomes" id="UP001159363"/>
    </source>
</evidence>
<organism evidence="1 2">
    <name type="scientific">Dryococelus australis</name>
    <dbReference type="NCBI Taxonomy" id="614101"/>
    <lineage>
        <taxon>Eukaryota</taxon>
        <taxon>Metazoa</taxon>
        <taxon>Ecdysozoa</taxon>
        <taxon>Arthropoda</taxon>
        <taxon>Hexapoda</taxon>
        <taxon>Insecta</taxon>
        <taxon>Pterygota</taxon>
        <taxon>Neoptera</taxon>
        <taxon>Polyneoptera</taxon>
        <taxon>Phasmatodea</taxon>
        <taxon>Verophasmatodea</taxon>
        <taxon>Anareolatae</taxon>
        <taxon>Phasmatidae</taxon>
        <taxon>Eurycanthinae</taxon>
        <taxon>Dryococelus</taxon>
    </lineage>
</organism>
<dbReference type="Proteomes" id="UP001159363">
    <property type="component" value="Chromosome 1"/>
</dbReference>
<sequence length="67" mass="7633">MVSNMLQLKQILQDPLKIFNIPQLMYRMAVARAESHPPPREQPSTNMLAADAEGFQEVRAAKKKLLK</sequence>
<protein>
    <submittedName>
        <fullName evidence="1">Uncharacterized protein</fullName>
    </submittedName>
</protein>
<proteinExistence type="predicted"/>
<dbReference type="EMBL" id="JARBHB010000001">
    <property type="protein sequence ID" value="KAJ8896798.1"/>
    <property type="molecule type" value="Genomic_DNA"/>
</dbReference>
<gene>
    <name evidence="1" type="ORF">PR048_002143</name>
</gene>